<proteinExistence type="predicted"/>
<name>A0A0F9VHP7_9ZZZZ</name>
<gene>
    <name evidence="1" type="ORF">LCGC14_0095270</name>
</gene>
<dbReference type="InterPro" id="IPR027417">
    <property type="entry name" value="P-loop_NTPase"/>
</dbReference>
<dbReference type="AlphaFoldDB" id="A0A0F9VHP7"/>
<organism evidence="1">
    <name type="scientific">marine sediment metagenome</name>
    <dbReference type="NCBI Taxonomy" id="412755"/>
    <lineage>
        <taxon>unclassified sequences</taxon>
        <taxon>metagenomes</taxon>
        <taxon>ecological metagenomes</taxon>
    </lineage>
</organism>
<protein>
    <submittedName>
        <fullName evidence="1">Uncharacterized protein</fullName>
    </submittedName>
</protein>
<sequence length="627" mass="70432">MTRNHHHTWSVLIALTIASAGAPAVGPNPPAGEQETQSVSFVKQLDSFRDFARYARRYWNVLPKRGPARPFILNGPQRIVDAERRRLIRAGRQPRLKVLKSRQQGISTLACGLCQQACQTHHGYNAISIADKLELPKKWLRRAKQWHAQVPAHIRPHLAASNATELYFDGLQSNYWIGSQMGQTPGMGHTLHRVHCSELANWNDPEKVMSDLLPAVPKGDLAGLVLFESTGEMVGDWWHQQVVRTLEGGDEFALVFLPWFISPDYRMETSLTPADYIGDERDLVAAAAGWIEQRSDHAVLAGFDGIRPPQVAWRRWVIANEFSGDVERFQSRYPATTDQAFLSVGNLALPLAVIRHHASQVQAPSRRVRFRLSSGGRVVIETIDDDRADDLWEIADGPTANGQYVIGADVAEGLVSDPHDARSDRDYSAAAVLDRDRMRFAAVYLGRPNADRFGEQLMLAGRYYNDAWLAPEVNNNGWATLVAMKDYPNIMPRSHLAERLEQAAPRNINALGWRTDMNTRNLLIDDWVRLCRPEPRTGFDGKVRVFSELLVQQEKTFIITSTGRREHRPGCHDDLLFAHMIAVQAHLSCPQRDSGPRIDADPIGDGHRPSWAYMGGVDIDTDEDDQL</sequence>
<reference evidence="1" key="1">
    <citation type="journal article" date="2015" name="Nature">
        <title>Complex archaea that bridge the gap between prokaryotes and eukaryotes.</title>
        <authorList>
            <person name="Spang A."/>
            <person name="Saw J.H."/>
            <person name="Jorgensen S.L."/>
            <person name="Zaremba-Niedzwiedzka K."/>
            <person name="Martijn J."/>
            <person name="Lind A.E."/>
            <person name="van Eijk R."/>
            <person name="Schleper C."/>
            <person name="Guy L."/>
            <person name="Ettema T.J."/>
        </authorList>
    </citation>
    <scope>NUCLEOTIDE SEQUENCE</scope>
</reference>
<comment type="caution">
    <text evidence="1">The sequence shown here is derived from an EMBL/GenBank/DDBJ whole genome shotgun (WGS) entry which is preliminary data.</text>
</comment>
<dbReference type="Gene3D" id="3.40.50.300">
    <property type="entry name" value="P-loop containing nucleotide triphosphate hydrolases"/>
    <property type="match status" value="1"/>
</dbReference>
<evidence type="ECO:0000313" key="1">
    <source>
        <dbReference type="EMBL" id="KKO03600.1"/>
    </source>
</evidence>
<dbReference type="Gene3D" id="3.30.420.240">
    <property type="match status" value="1"/>
</dbReference>
<accession>A0A0F9VHP7</accession>
<dbReference type="EMBL" id="LAZR01000026">
    <property type="protein sequence ID" value="KKO03600.1"/>
    <property type="molecule type" value="Genomic_DNA"/>
</dbReference>